<name>A0A4R5A0L5_9ACTN</name>
<evidence type="ECO:0008006" key="4">
    <source>
        <dbReference type="Google" id="ProtNLM"/>
    </source>
</evidence>
<gene>
    <name evidence="2" type="ORF">E1262_28360</name>
</gene>
<evidence type="ECO:0000313" key="3">
    <source>
        <dbReference type="Proteomes" id="UP000295217"/>
    </source>
</evidence>
<evidence type="ECO:0000256" key="1">
    <source>
        <dbReference type="SAM" id="MobiDB-lite"/>
    </source>
</evidence>
<feature type="compositionally biased region" description="Basic and acidic residues" evidence="1">
    <location>
        <begin position="124"/>
        <end position="134"/>
    </location>
</feature>
<organism evidence="2 3">
    <name type="scientific">Jiangella aurantiaca</name>
    <dbReference type="NCBI Taxonomy" id="2530373"/>
    <lineage>
        <taxon>Bacteria</taxon>
        <taxon>Bacillati</taxon>
        <taxon>Actinomycetota</taxon>
        <taxon>Actinomycetes</taxon>
        <taxon>Jiangellales</taxon>
        <taxon>Jiangellaceae</taxon>
        <taxon>Jiangella</taxon>
    </lineage>
</organism>
<feature type="region of interest" description="Disordered" evidence="1">
    <location>
        <begin position="58"/>
        <end position="143"/>
    </location>
</feature>
<dbReference type="AlphaFoldDB" id="A0A4R5A0L5"/>
<dbReference type="Proteomes" id="UP000295217">
    <property type="component" value="Unassembled WGS sequence"/>
</dbReference>
<dbReference type="EMBL" id="SMLB01000069">
    <property type="protein sequence ID" value="TDD64410.1"/>
    <property type="molecule type" value="Genomic_DNA"/>
</dbReference>
<evidence type="ECO:0000313" key="2">
    <source>
        <dbReference type="EMBL" id="TDD64410.1"/>
    </source>
</evidence>
<accession>A0A4R5A0L5</accession>
<feature type="compositionally biased region" description="Low complexity" evidence="1">
    <location>
        <begin position="58"/>
        <end position="75"/>
    </location>
</feature>
<protein>
    <recommendedName>
        <fullName evidence="4">TrwC relaxase domain-containing protein</fullName>
    </recommendedName>
</protein>
<sequence length="143" mass="15016">MISIKELHAGDGYRYLLRGIVADSDQMPGISAVTAYYTEAGNPPGRWMGSGLAGLAEASASAAAAATSPRPTSATSDERRATTGCLGRTPRRPPATPPSHTGEPQVAYQPPGSVRSAQLTWARQARDDAERADSDGAPWIWPP</sequence>
<dbReference type="OrthoDB" id="4524286at2"/>
<keyword evidence="3" id="KW-1185">Reference proteome</keyword>
<comment type="caution">
    <text evidence="2">The sequence shown here is derived from an EMBL/GenBank/DDBJ whole genome shotgun (WGS) entry which is preliminary data.</text>
</comment>
<proteinExistence type="predicted"/>
<reference evidence="2 3" key="1">
    <citation type="submission" date="2019-02" db="EMBL/GenBank/DDBJ databases">
        <title>Draft genome sequences of novel Actinobacteria.</title>
        <authorList>
            <person name="Sahin N."/>
            <person name="Ay H."/>
            <person name="Saygin H."/>
        </authorList>
    </citation>
    <scope>NUCLEOTIDE SEQUENCE [LARGE SCALE GENOMIC DNA]</scope>
    <source>
        <strain evidence="2 3">8K307</strain>
    </source>
</reference>